<feature type="signal peptide" evidence="1">
    <location>
        <begin position="1"/>
        <end position="28"/>
    </location>
</feature>
<keyword evidence="1" id="KW-0732">Signal</keyword>
<protein>
    <submittedName>
        <fullName evidence="4">PQQ-dependent sugar dehydrogenase</fullName>
    </submittedName>
</protein>
<dbReference type="InterPro" id="IPR059177">
    <property type="entry name" value="GH29D-like_dom"/>
</dbReference>
<dbReference type="InterPro" id="IPR012938">
    <property type="entry name" value="Glc/Sorbosone_DH"/>
</dbReference>
<evidence type="ECO:0000313" key="4">
    <source>
        <dbReference type="EMBL" id="MCW1883489.1"/>
    </source>
</evidence>
<dbReference type="Pfam" id="PF07995">
    <property type="entry name" value="GSDH"/>
    <property type="match status" value="1"/>
</dbReference>
<dbReference type="InterPro" id="IPR011041">
    <property type="entry name" value="Quinoprot_gluc/sorb_DH_b-prop"/>
</dbReference>
<reference evidence="4 5" key="1">
    <citation type="submission" date="2022-10" db="EMBL/GenBank/DDBJ databases">
        <title>Luteolibacter flavescens strain MCCC 1K03193, whole genome shotgun sequencing project.</title>
        <authorList>
            <person name="Zhao G."/>
            <person name="Shen L."/>
        </authorList>
    </citation>
    <scope>NUCLEOTIDE SEQUENCE [LARGE SCALE GENOMIC DNA]</scope>
    <source>
        <strain evidence="4 5">MCCC 1K03193</strain>
    </source>
</reference>
<dbReference type="SUPFAM" id="SSF50952">
    <property type="entry name" value="Soluble quinoprotein glucose dehydrogenase"/>
    <property type="match status" value="1"/>
</dbReference>
<dbReference type="PANTHER" id="PTHR19328">
    <property type="entry name" value="HEDGEHOG-INTERACTING PROTEIN"/>
    <property type="match status" value="1"/>
</dbReference>
<keyword evidence="5" id="KW-1185">Reference proteome</keyword>
<evidence type="ECO:0000256" key="1">
    <source>
        <dbReference type="SAM" id="SignalP"/>
    </source>
</evidence>
<evidence type="ECO:0000313" key="5">
    <source>
        <dbReference type="Proteomes" id="UP001207930"/>
    </source>
</evidence>
<dbReference type="Pfam" id="PF13290">
    <property type="entry name" value="CHB_HEX_C_1"/>
    <property type="match status" value="1"/>
</dbReference>
<proteinExistence type="predicted"/>
<dbReference type="EMBL" id="JAPDDS010000001">
    <property type="protein sequence ID" value="MCW1883489.1"/>
    <property type="molecule type" value="Genomic_DNA"/>
</dbReference>
<dbReference type="PANTHER" id="PTHR19328:SF75">
    <property type="entry name" value="ALDOSE SUGAR DEHYDROGENASE YLII"/>
    <property type="match status" value="1"/>
</dbReference>
<dbReference type="Gene3D" id="2.120.10.30">
    <property type="entry name" value="TolB, C-terminal domain"/>
    <property type="match status" value="1"/>
</dbReference>
<dbReference type="InterPro" id="IPR011042">
    <property type="entry name" value="6-blade_b-propeller_TolB-like"/>
</dbReference>
<dbReference type="Proteomes" id="UP001207930">
    <property type="component" value="Unassembled WGS sequence"/>
</dbReference>
<feature type="domain" description="Glucose/Sorbosone dehydrogenase" evidence="2">
    <location>
        <begin position="45"/>
        <end position="370"/>
    </location>
</feature>
<name>A0ABT3FJU5_9BACT</name>
<dbReference type="SUPFAM" id="SSF46626">
    <property type="entry name" value="Cytochrome c"/>
    <property type="match status" value="1"/>
</dbReference>
<accession>A0ABT3FJU5</accession>
<gene>
    <name evidence="4" type="ORF">OKA04_02040</name>
</gene>
<sequence>MNLPRSLRPALLCGAFALSLVSADRASAATLPPGFEEVEVAGGLNPTTMTFAPDRRLFLCEKHGLLRVIDGRKMLPEPTLDISAKVDAWNERGLLSVCFDPDFARNGWIYVYYTHNREPGKKDRTNSNNRVSRFTMKGNVADARSEKVLLELNDLSKIGWHNGGGLAFGKDGKLYVSTGENSKDSNAQDGSNLLGKLLRINKDGSIPTDNPHYRDFKGQNRAIVALGLRNPFSIAVQRTTGLLYLSEVGANYEQIEGYDSSIPPVPVNYGWPGIDGPPRNQKQPENYRAPVYPYDHGRGEGLALCSGDFYNPAKPGDGAFPGEYTGRFFFSDYKGWIKFIDPAKPEVRHDFASGINRPIDVETAPDGSLWYIARAGIPGGSDEANSASTNGSLWRIHWAGGGQPAKLAVIQQPTGANVGAPIGDVKIAIQDSTGKTVDTASNTITLTLDGSPPGATLSGTTSVSAVNGVAMFSSLAIGKPGRGYVLRASGDGLASASSNAFDITDQLAPPSIVPGGGSFTGPVWLRVSNPVPGSGATIHFTTDGKEPDANSPAYTEPFKVDADTTVKAIVRRGGLTDSAVATASIKISGDVPYGLDVRPPVSGLKLPATAEGEMPKTLSATGIFTDRNLTPKAGVVPYSLNTPAWADGAEARHWVILPESGRIGFSPTGEYKWPGGTIFVQHFELITDHTANERRRIETRVLVLDATGSFGYGVNYKWRADHSDADLVDAAGQEEVLKITDASGKSRDQTWTYPGSGLCFMCHTPNAGFVLGPKTRQLNGSHSYAAGRTDNQLRTWSYLQMFTEALDESAIAGHPRTCRIDDKTASLEDRVRSYIDANCAHCHRPNGSGALWDARFDTPLASQGLLHGEVRNTFGIDGGKVVVPGDPAKSLLHRRMAATTPTEQMPPVTRNVPDQAALDAIAEWIRALDSK</sequence>
<feature type="chain" id="PRO_5046153866" evidence="1">
    <location>
        <begin position="29"/>
        <end position="931"/>
    </location>
</feature>
<comment type="caution">
    <text evidence="4">The sequence shown here is derived from an EMBL/GenBank/DDBJ whole genome shotgun (WGS) entry which is preliminary data.</text>
</comment>
<evidence type="ECO:0000259" key="2">
    <source>
        <dbReference type="Pfam" id="PF07995"/>
    </source>
</evidence>
<organism evidence="4 5">
    <name type="scientific">Luteolibacter flavescens</name>
    <dbReference type="NCBI Taxonomy" id="1859460"/>
    <lineage>
        <taxon>Bacteria</taxon>
        <taxon>Pseudomonadati</taxon>
        <taxon>Verrucomicrobiota</taxon>
        <taxon>Verrucomicrobiia</taxon>
        <taxon>Verrucomicrobiales</taxon>
        <taxon>Verrucomicrobiaceae</taxon>
        <taxon>Luteolibacter</taxon>
    </lineage>
</organism>
<evidence type="ECO:0000259" key="3">
    <source>
        <dbReference type="Pfam" id="PF13290"/>
    </source>
</evidence>
<feature type="domain" description="GH29D-like beta-sandwich" evidence="3">
    <location>
        <begin position="514"/>
        <end position="582"/>
    </location>
</feature>
<dbReference type="InterPro" id="IPR036909">
    <property type="entry name" value="Cyt_c-like_dom_sf"/>
</dbReference>
<dbReference type="RefSeq" id="WP_264499449.1">
    <property type="nucleotide sequence ID" value="NZ_JAPDDS010000001.1"/>
</dbReference>